<evidence type="ECO:0000313" key="2">
    <source>
        <dbReference type="Proteomes" id="UP001157002"/>
    </source>
</evidence>
<organism evidence="1 2">
    <name type="scientific">Poseidoniales virus YSH_150918</name>
    <dbReference type="NCBI Taxonomy" id="3071324"/>
    <lineage>
        <taxon>Viruses</taxon>
        <taxon>Duplodnaviria</taxon>
        <taxon>Heunggongvirae</taxon>
        <taxon>Uroviricota</taxon>
        <taxon>Caudoviricetes</taxon>
        <taxon>Magrovirales</taxon>
        <taxon>Aoguangviridae</taxon>
        <taxon>Aobingvirus</taxon>
        <taxon>Aobingvirus yangshanense</taxon>
    </lineage>
</organism>
<dbReference type="RefSeq" id="YP_010806108.1">
    <property type="nucleotide sequence ID" value="NC_077214.1"/>
</dbReference>
<protein>
    <submittedName>
        <fullName evidence="1">Uncharacterized protein</fullName>
    </submittedName>
</protein>
<dbReference type="Proteomes" id="UP001157002">
    <property type="component" value="Segment"/>
</dbReference>
<reference evidence="1 2" key="1">
    <citation type="submission" date="2022-05" db="EMBL/GenBank/DDBJ databases">
        <title>Diverse viruses of marine archaea discovered using metagenomics.</title>
        <authorList>
            <person name="Zhou Y."/>
        </authorList>
    </citation>
    <scope>NUCLEOTIDE SEQUENCE [LARGE SCALE GENOMIC DNA]</scope>
    <source>
        <strain evidence="1">YSH_150918</strain>
    </source>
</reference>
<name>A0A976YFA3_9CAUD</name>
<dbReference type="EMBL" id="ON649702">
    <property type="protein sequence ID" value="UVF62514.1"/>
    <property type="molecule type" value="Genomic_DNA"/>
</dbReference>
<dbReference type="GeneID" id="80545069"/>
<accession>A0A976YFA3</accession>
<sequence length="45" mass="5398">MCNHKWKKNGGYVYDGWEGYGIDAVYFEEWIDEFICEICGEIKEE</sequence>
<keyword evidence="2" id="KW-1185">Reference proteome</keyword>
<proteinExistence type="predicted"/>
<dbReference type="KEGG" id="vg:80545069"/>
<evidence type="ECO:0000313" key="1">
    <source>
        <dbReference type="EMBL" id="UVF62514.1"/>
    </source>
</evidence>